<evidence type="ECO:0000313" key="2">
    <source>
        <dbReference type="Proteomes" id="UP000050280"/>
    </source>
</evidence>
<sequence length="114" mass="12316">MFMLQGFMFRVERAESSSGIAGILLAFPSENGDFSTLELDLTDTTGISKMTISLFNNCSNCLDIQVFNENQIVTEVKGTALDSGSNLLEIEVDSPITSLKIGSAETIVTSIKLE</sequence>
<comment type="caution">
    <text evidence="1">The sequence shown here is derived from an EMBL/GenBank/DDBJ whole genome shotgun (WGS) entry which is preliminary data.</text>
</comment>
<organism evidence="1 2">
    <name type="scientific">Croceitalea dokdonensis DOKDO 023</name>
    <dbReference type="NCBI Taxonomy" id="1300341"/>
    <lineage>
        <taxon>Bacteria</taxon>
        <taxon>Pseudomonadati</taxon>
        <taxon>Bacteroidota</taxon>
        <taxon>Flavobacteriia</taxon>
        <taxon>Flavobacteriales</taxon>
        <taxon>Flavobacteriaceae</taxon>
        <taxon>Croceitalea</taxon>
    </lineage>
</organism>
<dbReference type="AlphaFoldDB" id="A0A0P7AHC8"/>
<reference evidence="1 2" key="1">
    <citation type="submission" date="2015-09" db="EMBL/GenBank/DDBJ databases">
        <title>Genome sequence of the marine flavobacterium Croceitalea dokdonensis DOKDO 023 that contains proton- and sodium-pumping rhodopsins.</title>
        <authorList>
            <person name="Kwon S.-K."/>
            <person name="Lee H.K."/>
            <person name="Kwak M.-J."/>
            <person name="Kim J.F."/>
        </authorList>
    </citation>
    <scope>NUCLEOTIDE SEQUENCE [LARGE SCALE GENOMIC DNA]</scope>
    <source>
        <strain evidence="1 2">DOKDO 023</strain>
    </source>
</reference>
<keyword evidence="2" id="KW-1185">Reference proteome</keyword>
<name>A0A0P7AHC8_9FLAO</name>
<protein>
    <submittedName>
        <fullName evidence="1">Uncharacterized protein</fullName>
    </submittedName>
</protein>
<proteinExistence type="predicted"/>
<dbReference type="EMBL" id="LDJX01000005">
    <property type="protein sequence ID" value="KPM31256.1"/>
    <property type="molecule type" value="Genomic_DNA"/>
</dbReference>
<dbReference type="Proteomes" id="UP000050280">
    <property type="component" value="Unassembled WGS sequence"/>
</dbReference>
<gene>
    <name evidence="1" type="ORF">I595_2521</name>
</gene>
<evidence type="ECO:0000313" key="1">
    <source>
        <dbReference type="EMBL" id="KPM31256.1"/>
    </source>
</evidence>
<dbReference type="STRING" id="1300341.I595_2521"/>
<accession>A0A0P7AHC8</accession>